<keyword evidence="3" id="KW-1133">Transmembrane helix</keyword>
<name>A0A087UIS4_STEMI</name>
<evidence type="ECO:0000313" key="8">
    <source>
        <dbReference type="Proteomes" id="UP000054359"/>
    </source>
</evidence>
<evidence type="ECO:0000313" key="7">
    <source>
        <dbReference type="EMBL" id="KFM77263.1"/>
    </source>
</evidence>
<feature type="domain" description="Ig-like" evidence="6">
    <location>
        <begin position="3"/>
        <end position="90"/>
    </location>
</feature>
<dbReference type="AlphaFoldDB" id="A0A087UIS4"/>
<dbReference type="InterPro" id="IPR003598">
    <property type="entry name" value="Ig_sub2"/>
</dbReference>
<dbReference type="OrthoDB" id="438268at2759"/>
<keyword evidence="8" id="KW-1185">Reference proteome</keyword>
<keyword evidence="5" id="KW-0393">Immunoglobulin domain</keyword>
<dbReference type="SUPFAM" id="SSF48726">
    <property type="entry name" value="Immunoglobulin"/>
    <property type="match status" value="2"/>
</dbReference>
<dbReference type="Proteomes" id="UP000054359">
    <property type="component" value="Unassembled WGS sequence"/>
</dbReference>
<evidence type="ECO:0000256" key="4">
    <source>
        <dbReference type="ARBA" id="ARBA00023136"/>
    </source>
</evidence>
<dbReference type="Pfam" id="PF13927">
    <property type="entry name" value="Ig_3"/>
    <property type="match status" value="1"/>
</dbReference>
<comment type="subcellular location">
    <subcellularLocation>
        <location evidence="1">Membrane</location>
        <topology evidence="1">Single-pass membrane protein</topology>
    </subcellularLocation>
</comment>
<keyword evidence="4" id="KW-0472">Membrane</keyword>
<keyword evidence="2" id="KW-0812">Transmembrane</keyword>
<dbReference type="PANTHER" id="PTHR10075:SF14">
    <property type="entry name" value="CELL ADHESION MOLECULE DSCAM2-RELATED"/>
    <property type="match status" value="1"/>
</dbReference>
<dbReference type="InterPro" id="IPR007110">
    <property type="entry name" value="Ig-like_dom"/>
</dbReference>
<dbReference type="InterPro" id="IPR013783">
    <property type="entry name" value="Ig-like_fold"/>
</dbReference>
<dbReference type="EMBL" id="KK119985">
    <property type="protein sequence ID" value="KFM77263.1"/>
    <property type="molecule type" value="Genomic_DNA"/>
</dbReference>
<dbReference type="FunFam" id="2.60.40.10:FF:000930">
    <property type="entry name" value="immunoglobulin superfamily DCC subclass member 3"/>
    <property type="match status" value="1"/>
</dbReference>
<evidence type="ECO:0000256" key="5">
    <source>
        <dbReference type="ARBA" id="ARBA00023319"/>
    </source>
</evidence>
<evidence type="ECO:0000256" key="3">
    <source>
        <dbReference type="ARBA" id="ARBA00022989"/>
    </source>
</evidence>
<reference evidence="7 8" key="1">
    <citation type="submission" date="2013-11" db="EMBL/GenBank/DDBJ databases">
        <title>Genome sequencing of Stegodyphus mimosarum.</title>
        <authorList>
            <person name="Bechsgaard J."/>
        </authorList>
    </citation>
    <scope>NUCLEOTIDE SEQUENCE [LARGE SCALE GENOMIC DNA]</scope>
</reference>
<protein>
    <submittedName>
        <fullName evidence="7">Protogenin</fullName>
    </submittedName>
</protein>
<dbReference type="STRING" id="407821.A0A087UIS4"/>
<dbReference type="InterPro" id="IPR003599">
    <property type="entry name" value="Ig_sub"/>
</dbReference>
<dbReference type="SMART" id="SM00409">
    <property type="entry name" value="IG"/>
    <property type="match status" value="2"/>
</dbReference>
<evidence type="ECO:0000256" key="2">
    <source>
        <dbReference type="ARBA" id="ARBA00022692"/>
    </source>
</evidence>
<dbReference type="PANTHER" id="PTHR10075">
    <property type="entry name" value="BASIGIN RELATED"/>
    <property type="match status" value="1"/>
</dbReference>
<feature type="non-terminal residue" evidence="7">
    <location>
        <position position="183"/>
    </location>
</feature>
<accession>A0A087UIS4</accession>
<organism evidence="7 8">
    <name type="scientific">Stegodyphus mimosarum</name>
    <name type="common">African social velvet spider</name>
    <dbReference type="NCBI Taxonomy" id="407821"/>
    <lineage>
        <taxon>Eukaryota</taxon>
        <taxon>Metazoa</taxon>
        <taxon>Ecdysozoa</taxon>
        <taxon>Arthropoda</taxon>
        <taxon>Chelicerata</taxon>
        <taxon>Arachnida</taxon>
        <taxon>Araneae</taxon>
        <taxon>Araneomorphae</taxon>
        <taxon>Entelegynae</taxon>
        <taxon>Eresoidea</taxon>
        <taxon>Eresidae</taxon>
        <taxon>Stegodyphus</taxon>
    </lineage>
</organism>
<dbReference type="Gene3D" id="2.60.40.10">
    <property type="entry name" value="Immunoglobulins"/>
    <property type="match status" value="2"/>
</dbReference>
<evidence type="ECO:0000256" key="1">
    <source>
        <dbReference type="ARBA" id="ARBA00004167"/>
    </source>
</evidence>
<dbReference type="GO" id="GO:0048468">
    <property type="term" value="P:cell development"/>
    <property type="evidence" value="ECO:0007669"/>
    <property type="project" value="UniProtKB-ARBA"/>
</dbReference>
<evidence type="ECO:0000259" key="6">
    <source>
        <dbReference type="PROSITE" id="PS50835"/>
    </source>
</evidence>
<sequence>MSKSFNYQPQPQTTHEGGQARFSCQINAVPPAVISWYRDGIELPQNDSRYTLLPSGTLQITGVAMSDSGNYRCRCMNIARIRDSSEAALTVLPRVQQFQPPVFLSTGEGVTAITNNPAVLECIAEGFPKVELSWKREDGKDIPEHFMGSGNLYFPKVQPSNSGSYICIAKSVNKELSQMATAT</sequence>
<dbReference type="GO" id="GO:0016020">
    <property type="term" value="C:membrane"/>
    <property type="evidence" value="ECO:0007669"/>
    <property type="project" value="UniProtKB-SubCell"/>
</dbReference>
<dbReference type="SMART" id="SM00408">
    <property type="entry name" value="IGc2"/>
    <property type="match status" value="2"/>
</dbReference>
<proteinExistence type="predicted"/>
<dbReference type="PROSITE" id="PS50835">
    <property type="entry name" value="IG_LIKE"/>
    <property type="match status" value="2"/>
</dbReference>
<dbReference type="Pfam" id="PF07679">
    <property type="entry name" value="I-set"/>
    <property type="match status" value="1"/>
</dbReference>
<dbReference type="OMA" id="CMNIARI"/>
<feature type="domain" description="Ig-like" evidence="6">
    <location>
        <begin position="93"/>
        <end position="177"/>
    </location>
</feature>
<dbReference type="InterPro" id="IPR036179">
    <property type="entry name" value="Ig-like_dom_sf"/>
</dbReference>
<dbReference type="InterPro" id="IPR013098">
    <property type="entry name" value="Ig_I-set"/>
</dbReference>
<gene>
    <name evidence="7" type="ORF">X975_14374</name>
</gene>